<comment type="similarity">
    <text evidence="1 5">Belongs to the proline oxidase family.</text>
</comment>
<reference evidence="8" key="1">
    <citation type="journal article" date="2020" name="Stud. Mycol.">
        <title>101 Dothideomycetes genomes: a test case for predicting lifestyles and emergence of pathogens.</title>
        <authorList>
            <person name="Haridas S."/>
            <person name="Albert R."/>
            <person name="Binder M."/>
            <person name="Bloem J."/>
            <person name="Labutti K."/>
            <person name="Salamov A."/>
            <person name="Andreopoulos B."/>
            <person name="Baker S."/>
            <person name="Barry K."/>
            <person name="Bills G."/>
            <person name="Bluhm B."/>
            <person name="Cannon C."/>
            <person name="Castanera R."/>
            <person name="Culley D."/>
            <person name="Daum C."/>
            <person name="Ezra D."/>
            <person name="Gonzalez J."/>
            <person name="Henrissat B."/>
            <person name="Kuo A."/>
            <person name="Liang C."/>
            <person name="Lipzen A."/>
            <person name="Lutzoni F."/>
            <person name="Magnuson J."/>
            <person name="Mondo S."/>
            <person name="Nolan M."/>
            <person name="Ohm R."/>
            <person name="Pangilinan J."/>
            <person name="Park H.-J."/>
            <person name="Ramirez L."/>
            <person name="Alfaro M."/>
            <person name="Sun H."/>
            <person name="Tritt A."/>
            <person name="Yoshinaga Y."/>
            <person name="Zwiers L.-H."/>
            <person name="Turgeon B."/>
            <person name="Goodwin S."/>
            <person name="Spatafora J."/>
            <person name="Crous P."/>
            <person name="Grigoriev I."/>
        </authorList>
    </citation>
    <scope>NUCLEOTIDE SEQUENCE</scope>
    <source>
        <strain evidence="8">CBS 262.69</strain>
    </source>
</reference>
<keyword evidence="5" id="KW-0274">FAD</keyword>
<dbReference type="GO" id="GO:0004657">
    <property type="term" value="F:proline dehydrogenase activity"/>
    <property type="evidence" value="ECO:0007669"/>
    <property type="project" value="UniProtKB-EC"/>
</dbReference>
<name>A0A6G1I7X2_9PEZI</name>
<dbReference type="InterPro" id="IPR015659">
    <property type="entry name" value="Proline_oxidase"/>
</dbReference>
<evidence type="ECO:0000313" key="8">
    <source>
        <dbReference type="EMBL" id="KAF2404169.1"/>
    </source>
</evidence>
<dbReference type="EC" id="1.5.5.2" evidence="2 5"/>
<feature type="compositionally biased region" description="Polar residues" evidence="6">
    <location>
        <begin position="45"/>
        <end position="61"/>
    </location>
</feature>
<comment type="catalytic activity">
    <reaction evidence="5">
        <text>L-proline + a quinone = (S)-1-pyrroline-5-carboxylate + a quinol + H(+)</text>
        <dbReference type="Rhea" id="RHEA:23784"/>
        <dbReference type="ChEBI" id="CHEBI:15378"/>
        <dbReference type="ChEBI" id="CHEBI:17388"/>
        <dbReference type="ChEBI" id="CHEBI:24646"/>
        <dbReference type="ChEBI" id="CHEBI:60039"/>
        <dbReference type="ChEBI" id="CHEBI:132124"/>
        <dbReference type="EC" id="1.5.5.2"/>
    </reaction>
</comment>
<evidence type="ECO:0000256" key="2">
    <source>
        <dbReference type="ARBA" id="ARBA00012695"/>
    </source>
</evidence>
<dbReference type="EMBL" id="ML996688">
    <property type="protein sequence ID" value="KAF2404169.1"/>
    <property type="molecule type" value="Genomic_DNA"/>
</dbReference>
<evidence type="ECO:0000256" key="5">
    <source>
        <dbReference type="RuleBase" id="RU364054"/>
    </source>
</evidence>
<dbReference type="PANTHER" id="PTHR13914:SF30">
    <property type="entry name" value="PROLINE DEHYDROGENASE"/>
    <property type="match status" value="1"/>
</dbReference>
<dbReference type="Gene3D" id="3.20.20.220">
    <property type="match status" value="1"/>
</dbReference>
<keyword evidence="3 5" id="KW-0560">Oxidoreductase</keyword>
<sequence>MNARLLPHSRPLRISVKSSYLRSARRTVHSTRRAQAIVSAAPELQNVQPPSSQRPTSHPATLSILPTSSVLRTYIITRMTSSPFLLNACFAVLTRMIESKSTIFNVDKNPLLRYLFKRTFYAQFCAGENKAEVQQTIERVRGTGFNGVILEYALEVLKGGDSSEARAAQEIAAWRKGMLETVDMAKSGDFVALKWSGLGIQALQLLKANQPATKPMWDAIIETCALAAKKGVYMLPGAEEENMNDGIDSWSLALEKKYNREAPGKAIVYNTYQAYLRSTPAKLAKHLAEAQRDGYTLGVKMVRGAYMASEPPSRIWSSKEETDKIYDALVEALLKRQYNDILMPAPGATASNFPQASLMIASHNAESIQKAQEIRNGQAKRGEPSIECYYAQLQGMADEVSCELVQESRSPATHEKTVPPKAYKCATWGTVGECLAFLIRRAAENKDAAGRTMMTRKAMAQELIRRTKALVGLA</sequence>
<evidence type="ECO:0000256" key="1">
    <source>
        <dbReference type="ARBA" id="ARBA00005869"/>
    </source>
</evidence>
<dbReference type="Proteomes" id="UP000799640">
    <property type="component" value="Unassembled WGS sequence"/>
</dbReference>
<evidence type="ECO:0000256" key="4">
    <source>
        <dbReference type="ARBA" id="ARBA00023062"/>
    </source>
</evidence>
<keyword evidence="9" id="KW-1185">Reference proteome</keyword>
<dbReference type="GO" id="GO:0005739">
    <property type="term" value="C:mitochondrion"/>
    <property type="evidence" value="ECO:0007669"/>
    <property type="project" value="TreeGrafter"/>
</dbReference>
<keyword evidence="4 5" id="KW-0642">Proline metabolism</keyword>
<proteinExistence type="inferred from homology"/>
<gene>
    <name evidence="8" type="ORF">EJ06DRAFT_486737</name>
</gene>
<organism evidence="8 9">
    <name type="scientific">Trichodelitschia bisporula</name>
    <dbReference type="NCBI Taxonomy" id="703511"/>
    <lineage>
        <taxon>Eukaryota</taxon>
        <taxon>Fungi</taxon>
        <taxon>Dikarya</taxon>
        <taxon>Ascomycota</taxon>
        <taxon>Pezizomycotina</taxon>
        <taxon>Dothideomycetes</taxon>
        <taxon>Dothideomycetes incertae sedis</taxon>
        <taxon>Phaeotrichales</taxon>
        <taxon>Phaeotrichaceae</taxon>
        <taxon>Trichodelitschia</taxon>
    </lineage>
</organism>
<dbReference type="GO" id="GO:0071949">
    <property type="term" value="F:FAD binding"/>
    <property type="evidence" value="ECO:0007669"/>
    <property type="project" value="TreeGrafter"/>
</dbReference>
<dbReference type="OrthoDB" id="5464at2759"/>
<dbReference type="GO" id="GO:0010133">
    <property type="term" value="P:L-proline catabolic process to L-glutamate"/>
    <property type="evidence" value="ECO:0007669"/>
    <property type="project" value="TreeGrafter"/>
</dbReference>
<dbReference type="AlphaFoldDB" id="A0A6G1I7X2"/>
<protein>
    <recommendedName>
        <fullName evidence="2 5">Proline dehydrogenase</fullName>
        <ecNumber evidence="2 5">1.5.5.2</ecNumber>
    </recommendedName>
</protein>
<comment type="function">
    <text evidence="5">Converts proline to delta-1-pyrroline-5-carboxylate.</text>
</comment>
<dbReference type="SUPFAM" id="SSF51730">
    <property type="entry name" value="FAD-linked oxidoreductase"/>
    <property type="match status" value="1"/>
</dbReference>
<dbReference type="InterPro" id="IPR029041">
    <property type="entry name" value="FAD-linked_oxidoreductase-like"/>
</dbReference>
<evidence type="ECO:0000313" key="9">
    <source>
        <dbReference type="Proteomes" id="UP000799640"/>
    </source>
</evidence>
<comment type="cofactor">
    <cofactor evidence="5">
        <name>FAD</name>
        <dbReference type="ChEBI" id="CHEBI:57692"/>
    </cofactor>
</comment>
<dbReference type="InterPro" id="IPR002872">
    <property type="entry name" value="Proline_DH_dom"/>
</dbReference>
<dbReference type="PANTHER" id="PTHR13914">
    <property type="entry name" value="PROLINE OXIDASE"/>
    <property type="match status" value="1"/>
</dbReference>
<evidence type="ECO:0000256" key="6">
    <source>
        <dbReference type="SAM" id="MobiDB-lite"/>
    </source>
</evidence>
<dbReference type="Pfam" id="PF01619">
    <property type="entry name" value="Pro_dh"/>
    <property type="match status" value="1"/>
</dbReference>
<evidence type="ECO:0000259" key="7">
    <source>
        <dbReference type="Pfam" id="PF01619"/>
    </source>
</evidence>
<evidence type="ECO:0000256" key="3">
    <source>
        <dbReference type="ARBA" id="ARBA00023002"/>
    </source>
</evidence>
<feature type="region of interest" description="Disordered" evidence="6">
    <location>
        <begin position="41"/>
        <end position="61"/>
    </location>
</feature>
<accession>A0A6G1I7X2</accession>
<keyword evidence="5" id="KW-0285">Flavoprotein</keyword>
<feature type="domain" description="Proline dehydrogenase" evidence="7">
    <location>
        <begin position="134"/>
        <end position="451"/>
    </location>
</feature>